<dbReference type="PANTHER" id="PTHR43863">
    <property type="entry name" value="HYDROLASE, PUTATIVE (AFU_ORTHOLOGUE AFUA_1G03140)-RELATED"/>
    <property type="match status" value="1"/>
</dbReference>
<dbReference type="SUPFAM" id="SSF51445">
    <property type="entry name" value="(Trans)glycosidases"/>
    <property type="match status" value="1"/>
</dbReference>
<dbReference type="InterPro" id="IPR000322">
    <property type="entry name" value="Glyco_hydro_31_TIM"/>
</dbReference>
<dbReference type="Pfam" id="PF21365">
    <property type="entry name" value="Glyco_hydro_31_3rd"/>
    <property type="match status" value="1"/>
</dbReference>
<dbReference type="InterPro" id="IPR048395">
    <property type="entry name" value="Glyco_hydro_31_C"/>
</dbReference>
<dbReference type="SUPFAM" id="SSF49785">
    <property type="entry name" value="Galactose-binding domain-like"/>
    <property type="match status" value="1"/>
</dbReference>
<dbReference type="Proteomes" id="UP000181980">
    <property type="component" value="Unassembled WGS sequence"/>
</dbReference>
<reference evidence="6" key="1">
    <citation type="submission" date="2016-10" db="EMBL/GenBank/DDBJ databases">
        <authorList>
            <person name="Varghese N."/>
            <person name="Submissions S."/>
        </authorList>
    </citation>
    <scope>NUCLEOTIDE SEQUENCE [LARGE SCALE GENOMIC DNA]</scope>
    <source>
        <strain evidence="6">DSM 45237</strain>
    </source>
</reference>
<evidence type="ECO:0000256" key="2">
    <source>
        <dbReference type="SAM" id="MobiDB-lite"/>
    </source>
</evidence>
<dbReference type="InterPro" id="IPR013783">
    <property type="entry name" value="Ig-like_fold"/>
</dbReference>
<dbReference type="Pfam" id="PF08305">
    <property type="entry name" value="NPCBM"/>
    <property type="match status" value="1"/>
</dbReference>
<dbReference type="SUPFAM" id="SSF74650">
    <property type="entry name" value="Galactose mutarotase-like"/>
    <property type="match status" value="1"/>
</dbReference>
<dbReference type="InterPro" id="IPR011013">
    <property type="entry name" value="Gal_mutarotase_sf_dom"/>
</dbReference>
<dbReference type="Gene3D" id="2.60.40.10">
    <property type="entry name" value="Immunoglobulins"/>
    <property type="match status" value="1"/>
</dbReference>
<dbReference type="InterPro" id="IPR013780">
    <property type="entry name" value="Glyco_hydro_b"/>
</dbReference>
<proteinExistence type="inferred from homology"/>
<dbReference type="InterPro" id="IPR017853">
    <property type="entry name" value="GH"/>
</dbReference>
<dbReference type="InterPro" id="IPR013222">
    <property type="entry name" value="Glyco_hyd_98_carb-bd"/>
</dbReference>
<name>A0A1H5PRY6_9ACTN</name>
<feature type="signal peptide" evidence="3">
    <location>
        <begin position="1"/>
        <end position="30"/>
    </location>
</feature>
<dbReference type="Pfam" id="PF17137">
    <property type="entry name" value="DUF5110"/>
    <property type="match status" value="1"/>
</dbReference>
<dbReference type="Pfam" id="PF01055">
    <property type="entry name" value="Glyco_hydro_31_2nd"/>
    <property type="match status" value="1"/>
</dbReference>
<dbReference type="InterPro" id="IPR008979">
    <property type="entry name" value="Galactose-bd-like_sf"/>
</dbReference>
<keyword evidence="6" id="KW-1185">Reference proteome</keyword>
<dbReference type="Gene3D" id="2.60.120.1060">
    <property type="entry name" value="NPCBM/NEW2 domain"/>
    <property type="match status" value="1"/>
</dbReference>
<dbReference type="Gene3D" id="2.60.40.1760">
    <property type="entry name" value="glycosyl hydrolase (family 31)"/>
    <property type="match status" value="1"/>
</dbReference>
<evidence type="ECO:0000256" key="1">
    <source>
        <dbReference type="ARBA" id="ARBA00007806"/>
    </source>
</evidence>
<evidence type="ECO:0000259" key="4">
    <source>
        <dbReference type="SMART" id="SM00776"/>
    </source>
</evidence>
<evidence type="ECO:0000313" key="5">
    <source>
        <dbReference type="EMBL" id="SEF16536.1"/>
    </source>
</evidence>
<dbReference type="Gene3D" id="3.20.20.80">
    <property type="entry name" value="Glycosidases"/>
    <property type="match status" value="1"/>
</dbReference>
<dbReference type="InterPro" id="IPR051816">
    <property type="entry name" value="Glycosyl_Hydrolase_31"/>
</dbReference>
<dbReference type="GO" id="GO:0004553">
    <property type="term" value="F:hydrolase activity, hydrolyzing O-glycosyl compounds"/>
    <property type="evidence" value="ECO:0007669"/>
    <property type="project" value="InterPro"/>
</dbReference>
<dbReference type="InterPro" id="IPR033403">
    <property type="entry name" value="DUF5110"/>
</dbReference>
<evidence type="ECO:0000256" key="3">
    <source>
        <dbReference type="SAM" id="SignalP"/>
    </source>
</evidence>
<dbReference type="InterPro" id="IPR038637">
    <property type="entry name" value="NPCBM_sf"/>
</dbReference>
<feature type="region of interest" description="Disordered" evidence="2">
    <location>
        <begin position="77"/>
        <end position="97"/>
    </location>
</feature>
<feature type="domain" description="Glycosyl hydrolase family 98 putative carbohydrate-binding module" evidence="4">
    <location>
        <begin position="1069"/>
        <end position="1214"/>
    </location>
</feature>
<gene>
    <name evidence="5" type="ORF">SAMN04488561_5423</name>
</gene>
<dbReference type="InterPro" id="IPR018905">
    <property type="entry name" value="A-galactase_NEW3"/>
</dbReference>
<dbReference type="GO" id="GO:0005975">
    <property type="term" value="P:carbohydrate metabolic process"/>
    <property type="evidence" value="ECO:0007669"/>
    <property type="project" value="InterPro"/>
</dbReference>
<dbReference type="GO" id="GO:0030246">
    <property type="term" value="F:carbohydrate binding"/>
    <property type="evidence" value="ECO:0007669"/>
    <property type="project" value="InterPro"/>
</dbReference>
<feature type="chain" id="PRO_5010212894" description="Glycosyl hydrolase family 98 putative carbohydrate-binding module domain-containing protein" evidence="3">
    <location>
        <begin position="31"/>
        <end position="1215"/>
    </location>
</feature>
<keyword evidence="3" id="KW-0732">Signal</keyword>
<dbReference type="SUPFAM" id="SSF51011">
    <property type="entry name" value="Glycosyl hydrolase domain"/>
    <property type="match status" value="1"/>
</dbReference>
<protein>
    <recommendedName>
        <fullName evidence="4">Glycosyl hydrolase family 98 putative carbohydrate-binding module domain-containing protein</fullName>
    </recommendedName>
</protein>
<accession>A0A1H5PRY6</accession>
<dbReference type="PROSITE" id="PS51318">
    <property type="entry name" value="TAT"/>
    <property type="match status" value="1"/>
</dbReference>
<dbReference type="SMART" id="SM00776">
    <property type="entry name" value="NPCBM"/>
    <property type="match status" value="1"/>
</dbReference>
<dbReference type="EMBL" id="FNUC01000004">
    <property type="protein sequence ID" value="SEF16536.1"/>
    <property type="molecule type" value="Genomic_DNA"/>
</dbReference>
<dbReference type="InterPro" id="IPR006311">
    <property type="entry name" value="TAT_signal"/>
</dbReference>
<dbReference type="Pfam" id="PF10633">
    <property type="entry name" value="NPCBM_assoc"/>
    <property type="match status" value="1"/>
</dbReference>
<dbReference type="AlphaFoldDB" id="A0A1H5PRY6"/>
<sequence length="1215" mass="127564">MAPDTRRSASALAAVAALVLPLAGLAPATAAAPAASERLGAVDDVTADGAATTFASGDARLRVTFLDDDVFRVELAPDGTFTDPAGTPPSDPSAPDARIVIGDDGAGPEPELVETADAWELRTDGAVVTVGKDPILLSAATPDGRTLFAETAPLAWDGGATTQTLARAATEQFLGGGMQNGRFSHRDQTIRIERNFDWDDDGYPNAVPWYLSTAGYGVLRNTFAPGSYAFGEPVQATHQESRFDAYYVLGDAYRALDGYTELTGRPMLPPIYGLELGDADCYNTSSPTYSGDPKPGKLVTPDAVRVAEAYDEHDMPRGWMLVNDGYGCEYVDLEQTGDGLRDHDIELGLWTERGLTEQEYEVGAAGVRVRKLDVAWVGAGYRHALSACEDAYSGIEDNSAARGYVWMVEGWAGAQRCGVQWTGDHSGTLDSIRWQIPAIHGSGNSGLAFTAGDIDGIFGGSAESYVRDLQWKVFTPALMTMSGWAGFDKQPWTRGEPYTSINRDYLKLRERLLPYFYSYAAEAHRSGAPVARSLVLEYPDDPNTWDDTTAHQFLAGREFLVAPVYEDSEVRDGIYLPEGTWVDYWTGRLYTGPATVDGYAAPLDRLPLFVKAGSVVPMWPAGVNNHADVAPDSRLTLDVYPWGSGSFDLYEDDGVTRAYAAGESATQTFSVTAPSGGRGDVVMEIGARSGSYDEMAAERPYEITAHTGTAPGAVTAGGSRLAQLPSRAEYDAASAGWFFDGSVVSVKTAPVASGDGLTVRLAGTSSVGGAHPSEAAGTVSVAAAPELLPGEPSDVEVSFTNGTGRAIPRAALSVDVPDGWTAGSAALGVVGPDETVTRTVPVTPPSSGSAGRSTITAVASWNTGPRTYDARAGATVTVPYGSLAEAFNVVAVTDDTATTAGDFDRGGNSYSAQALAAAGVTPGSTVTSRDVAFTWPSAAPGTPNGLRTAGQTVALRGQGTHLAVLGAEAGQVDGEFEIRYADGTVDTQSLRLPNWCCLPTDVGGSTIAVTTNYRNTQAGPANHGTAYRVFHNELRLLPGKEVVSVRLPDRPEITLFAAAFTTRSLPSPPTGDAWVSDVDWLSATNGWGPVERDTSNGEDAPGDGRALSVGGVTHEKGLGVHADSRVSYYLGGACTRLTAVVGVDDEIPDYGSVRFSVVGDGGLLHRSDVLTGLSDPVPLDVDLTGVHYLDLVVDGAGDGVGGDHADWASARLTCS</sequence>
<dbReference type="PANTHER" id="PTHR43863:SF2">
    <property type="entry name" value="MALTASE-GLUCOAMYLASE"/>
    <property type="match status" value="1"/>
</dbReference>
<evidence type="ECO:0000313" key="6">
    <source>
        <dbReference type="Proteomes" id="UP000181980"/>
    </source>
</evidence>
<dbReference type="InterPro" id="IPR025887">
    <property type="entry name" value="Glyco_hydro_31_N_dom"/>
</dbReference>
<dbReference type="Gene3D" id="2.60.40.1180">
    <property type="entry name" value="Golgi alpha-mannosidase II"/>
    <property type="match status" value="2"/>
</dbReference>
<dbReference type="Pfam" id="PF13802">
    <property type="entry name" value="Gal_mutarotas_2"/>
    <property type="match status" value="1"/>
</dbReference>
<dbReference type="RefSeq" id="WP_083412406.1">
    <property type="nucleotide sequence ID" value="NZ_FNUC01000004.1"/>
</dbReference>
<dbReference type="STRING" id="561176.SAMN04488561_5423"/>
<dbReference type="CDD" id="cd06596">
    <property type="entry name" value="GH31_CPE1046"/>
    <property type="match status" value="1"/>
</dbReference>
<organism evidence="5 6">
    <name type="scientific">Jiangella alba</name>
    <dbReference type="NCBI Taxonomy" id="561176"/>
    <lineage>
        <taxon>Bacteria</taxon>
        <taxon>Bacillati</taxon>
        <taxon>Actinomycetota</taxon>
        <taxon>Actinomycetes</taxon>
        <taxon>Jiangellales</taxon>
        <taxon>Jiangellaceae</taxon>
        <taxon>Jiangella</taxon>
    </lineage>
</organism>
<comment type="similarity">
    <text evidence="1">Belongs to the glycosyl hydrolase 31 family.</text>
</comment>
<dbReference type="CDD" id="cd14752">
    <property type="entry name" value="GH31_N"/>
    <property type="match status" value="1"/>
</dbReference>